<dbReference type="PROSITE" id="PS50110">
    <property type="entry name" value="RESPONSE_REGULATORY"/>
    <property type="match status" value="2"/>
</dbReference>
<accession>A0A0S3AJM3</accession>
<dbReference type="SMART" id="SM00448">
    <property type="entry name" value="REC"/>
    <property type="match status" value="2"/>
</dbReference>
<evidence type="ECO:0000256" key="3">
    <source>
        <dbReference type="PROSITE-ProRule" id="PRU00169"/>
    </source>
</evidence>
<keyword evidence="2" id="KW-0238">DNA-binding</keyword>
<dbReference type="InterPro" id="IPR058245">
    <property type="entry name" value="NreC/VraR/RcsB-like_REC"/>
</dbReference>
<evidence type="ECO:0000313" key="8">
    <source>
        <dbReference type="Proteomes" id="UP000182882"/>
    </source>
</evidence>
<dbReference type="EMBL" id="FNLN01000078">
    <property type="protein sequence ID" value="SDU37136.1"/>
    <property type="molecule type" value="Genomic_DNA"/>
</dbReference>
<dbReference type="EMBL" id="QAOL01000084">
    <property type="protein sequence ID" value="PTQ76840.1"/>
    <property type="molecule type" value="Genomic_DNA"/>
</dbReference>
<dbReference type="InterPro" id="IPR001789">
    <property type="entry name" value="Sig_transdc_resp-reg_receiver"/>
</dbReference>
<dbReference type="SMART" id="SM00421">
    <property type="entry name" value="HTH_LUXR"/>
    <property type="match status" value="1"/>
</dbReference>
<reference evidence="8" key="2">
    <citation type="submission" date="2016-10" db="EMBL/GenBank/DDBJ databases">
        <authorList>
            <person name="Varghese N."/>
            <person name="Submissions S."/>
        </authorList>
    </citation>
    <scope>NUCLEOTIDE SEQUENCE [LARGE SCALE GENOMIC DNA]</scope>
    <source>
        <strain evidence="8">Nm10</strain>
    </source>
</reference>
<name>A0A0S3AJM3_9PROT</name>
<evidence type="ECO:0000256" key="2">
    <source>
        <dbReference type="ARBA" id="ARBA00023125"/>
    </source>
</evidence>
<dbReference type="SUPFAM" id="SSF46894">
    <property type="entry name" value="C-terminal effector domain of the bipartite response regulators"/>
    <property type="match status" value="1"/>
</dbReference>
<evidence type="ECO:0000313" key="7">
    <source>
        <dbReference type="EMBL" id="SDU37136.1"/>
    </source>
</evidence>
<dbReference type="CDD" id="cd06170">
    <property type="entry name" value="LuxR_C_like"/>
    <property type="match status" value="1"/>
</dbReference>
<reference evidence="7" key="1">
    <citation type="submission" date="2016-10" db="EMBL/GenBank/DDBJ databases">
        <authorList>
            <person name="de Groot N.N."/>
        </authorList>
    </citation>
    <scope>NUCLEOTIDE SEQUENCE [LARGE SCALE GENOMIC DNA]</scope>
    <source>
        <strain evidence="7">Nm10</strain>
    </source>
</reference>
<keyword evidence="1 3" id="KW-0597">Phosphoprotein</keyword>
<dbReference type="AlphaFoldDB" id="A0A0S3AJM3"/>
<keyword evidence="8" id="KW-1185">Reference proteome</keyword>
<evidence type="ECO:0000259" key="5">
    <source>
        <dbReference type="PROSITE" id="PS50110"/>
    </source>
</evidence>
<dbReference type="GO" id="GO:0006355">
    <property type="term" value="P:regulation of DNA-templated transcription"/>
    <property type="evidence" value="ECO:0007669"/>
    <property type="project" value="InterPro"/>
</dbReference>
<dbReference type="SUPFAM" id="SSF52172">
    <property type="entry name" value="CheY-like"/>
    <property type="match status" value="2"/>
</dbReference>
<dbReference type="KEGG" id="nur:ATY38_09075"/>
<dbReference type="InterPro" id="IPR016032">
    <property type="entry name" value="Sig_transdc_resp-reg_C-effctor"/>
</dbReference>
<dbReference type="InterPro" id="IPR039420">
    <property type="entry name" value="WalR-like"/>
</dbReference>
<proteinExistence type="predicted"/>
<comment type="caution">
    <text evidence="3">Lacks conserved residue(s) required for the propagation of feature annotation.</text>
</comment>
<dbReference type="Proteomes" id="UP000182882">
    <property type="component" value="Unassembled WGS sequence"/>
</dbReference>
<dbReference type="InterPro" id="IPR011006">
    <property type="entry name" value="CheY-like_superfamily"/>
</dbReference>
<feature type="modified residue" description="4-aspartylphosphate" evidence="3">
    <location>
        <position position="71"/>
    </location>
</feature>
<dbReference type="RefSeq" id="WP_062559023.1">
    <property type="nucleotide sequence ID" value="NZ_CP013341.1"/>
</dbReference>
<dbReference type="PROSITE" id="PS00622">
    <property type="entry name" value="HTH_LUXR_1"/>
    <property type="match status" value="1"/>
</dbReference>
<dbReference type="PANTHER" id="PTHR43214">
    <property type="entry name" value="TWO-COMPONENT RESPONSE REGULATOR"/>
    <property type="match status" value="1"/>
</dbReference>
<dbReference type="Gene3D" id="3.40.50.2300">
    <property type="match status" value="2"/>
</dbReference>
<organism evidence="6 9">
    <name type="scientific">Nitrosomonas ureae</name>
    <dbReference type="NCBI Taxonomy" id="44577"/>
    <lineage>
        <taxon>Bacteria</taxon>
        <taxon>Pseudomonadati</taxon>
        <taxon>Pseudomonadota</taxon>
        <taxon>Betaproteobacteria</taxon>
        <taxon>Nitrosomonadales</taxon>
        <taxon>Nitrosomonadaceae</taxon>
        <taxon>Nitrosomonas</taxon>
    </lineage>
</organism>
<feature type="domain" description="Response regulatory" evidence="5">
    <location>
        <begin position="160"/>
        <end position="276"/>
    </location>
</feature>
<dbReference type="CDD" id="cd17535">
    <property type="entry name" value="REC_NarL-like"/>
    <property type="match status" value="1"/>
</dbReference>
<dbReference type="Pfam" id="PF00072">
    <property type="entry name" value="Response_reg"/>
    <property type="match status" value="2"/>
</dbReference>
<evidence type="ECO:0000313" key="9">
    <source>
        <dbReference type="Proteomes" id="UP000244110"/>
    </source>
</evidence>
<sequence length="391" mass="44053">MANKAEQALVRISHKHKDDINVLVIVDKYVSGKTLKNIAEEWEYNIIGICTSSQEALVRINKDKPDLILTDMELKSCDGIDLAQNLNLQSDNVNLCIYFTAYASDSIVQHIKTIATAMGCSITKYGAEKRSSDFESCFCQHFEINDANSMANQFAVQPIKVLLVDDQQIVLWGLEKLINSKQPRMAVIGTASNISDAKRLAIEKRPDILILNTYLNDIDCVNYIPDFSSNGNTRVVIFTDTQDKEIIDRAVLSGARGIVHRKESTQTMLRAIEKIHDGELWLDRITTGRILLHNSRMRSKFSPDSSINKITMLTRKECTILRAFSDGTGGEQNKQIAAKLCMSEHTLRNHLTSIFSKLGIKNRFSLFAYAKQHFQYIESTVGRSLGNPPQY</sequence>
<gene>
    <name evidence="6" type="ORF">C8R28_10841</name>
    <name evidence="7" type="ORF">SAMN05216406_1781</name>
</gene>
<dbReference type="Proteomes" id="UP000244110">
    <property type="component" value="Unassembled WGS sequence"/>
</dbReference>
<dbReference type="InterPro" id="IPR000792">
    <property type="entry name" value="Tscrpt_reg_LuxR_C"/>
</dbReference>
<dbReference type="Pfam" id="PF00196">
    <property type="entry name" value="GerE"/>
    <property type="match status" value="1"/>
</dbReference>
<evidence type="ECO:0000256" key="1">
    <source>
        <dbReference type="ARBA" id="ARBA00022553"/>
    </source>
</evidence>
<feature type="domain" description="Response regulatory" evidence="5">
    <location>
        <begin position="21"/>
        <end position="138"/>
    </location>
</feature>
<dbReference type="PROSITE" id="PS50043">
    <property type="entry name" value="HTH_LUXR_2"/>
    <property type="match status" value="1"/>
</dbReference>
<dbReference type="GO" id="GO:0000160">
    <property type="term" value="P:phosphorelay signal transduction system"/>
    <property type="evidence" value="ECO:0007669"/>
    <property type="project" value="InterPro"/>
</dbReference>
<reference evidence="6 9" key="3">
    <citation type="submission" date="2018-04" db="EMBL/GenBank/DDBJ databases">
        <title>Active sludge and wastewater microbial communities from Klosterneuburg, Austria.</title>
        <authorList>
            <person name="Wagner M."/>
        </authorList>
    </citation>
    <scope>NUCLEOTIDE SEQUENCE [LARGE SCALE GENOMIC DNA]</scope>
    <source>
        <strain evidence="6 9">Nm4</strain>
    </source>
</reference>
<feature type="domain" description="HTH luxR-type" evidence="4">
    <location>
        <begin position="306"/>
        <end position="374"/>
    </location>
</feature>
<evidence type="ECO:0000313" key="6">
    <source>
        <dbReference type="EMBL" id="PTQ76840.1"/>
    </source>
</evidence>
<evidence type="ECO:0000259" key="4">
    <source>
        <dbReference type="PROSITE" id="PS50043"/>
    </source>
</evidence>
<protein>
    <submittedName>
        <fullName evidence="6">LuxR family two component transcriptional regulator</fullName>
    </submittedName>
    <submittedName>
        <fullName evidence="7">Two component transcriptional regulator, LuxR family</fullName>
    </submittedName>
</protein>
<dbReference type="GO" id="GO:0003677">
    <property type="term" value="F:DNA binding"/>
    <property type="evidence" value="ECO:0007669"/>
    <property type="project" value="UniProtKB-KW"/>
</dbReference>
<dbReference type="PANTHER" id="PTHR43214:SF38">
    <property type="entry name" value="NITRATE_NITRITE RESPONSE REGULATOR PROTEIN NARL"/>
    <property type="match status" value="1"/>
</dbReference>